<evidence type="ECO:0000313" key="3">
    <source>
        <dbReference type="Proteomes" id="UP000553963"/>
    </source>
</evidence>
<dbReference type="Pfam" id="PF13420">
    <property type="entry name" value="Acetyltransf_4"/>
    <property type="match status" value="1"/>
</dbReference>
<sequence>MSRETVSIRPVRDADLAAITAIYGLSVATGTASFELEPPDLDEMRRRRDTLLAGGFPYLVAEAEEGILGYAYAGPYRPRPAYRATVEDSIYLAAAAQGRGIGRLLLAALIEAAEAGGFRQMVAVIGDSRHQASIRLHAALGFRLVGILENVGFKHGRWLDSVLMQRSLGSGAEEPPTR</sequence>
<proteinExistence type="predicted"/>
<keyword evidence="2" id="KW-0012">Acyltransferase</keyword>
<dbReference type="PANTHER" id="PTHR43072">
    <property type="entry name" value="N-ACETYLTRANSFERASE"/>
    <property type="match status" value="1"/>
</dbReference>
<accession>A0A840ATY9</accession>
<dbReference type="InterPro" id="IPR000182">
    <property type="entry name" value="GNAT_dom"/>
</dbReference>
<evidence type="ECO:0000313" key="2">
    <source>
        <dbReference type="EMBL" id="MBB3931905.1"/>
    </source>
</evidence>
<reference evidence="2 3" key="1">
    <citation type="submission" date="2020-08" db="EMBL/GenBank/DDBJ databases">
        <title>Genomic Encyclopedia of Type Strains, Phase IV (KMG-IV): sequencing the most valuable type-strain genomes for metagenomic binning, comparative biology and taxonomic classification.</title>
        <authorList>
            <person name="Goeker M."/>
        </authorList>
    </citation>
    <scope>NUCLEOTIDE SEQUENCE [LARGE SCALE GENOMIC DNA]</scope>
    <source>
        <strain evidence="2 3">DSM 25966</strain>
    </source>
</reference>
<comment type="caution">
    <text evidence="2">The sequence shown here is derived from an EMBL/GenBank/DDBJ whole genome shotgun (WGS) entry which is preliminary data.</text>
</comment>
<dbReference type="PROSITE" id="PS51186">
    <property type="entry name" value="GNAT"/>
    <property type="match status" value="1"/>
</dbReference>
<dbReference type="EMBL" id="JACIDS010000003">
    <property type="protein sequence ID" value="MBB3931905.1"/>
    <property type="molecule type" value="Genomic_DNA"/>
</dbReference>
<gene>
    <name evidence="2" type="ORF">GGR25_002955</name>
</gene>
<dbReference type="PANTHER" id="PTHR43072:SF8">
    <property type="entry name" value="ACYLTRANSFERASE FABY-RELATED"/>
    <property type="match status" value="1"/>
</dbReference>
<dbReference type="Gene3D" id="3.40.630.30">
    <property type="match status" value="1"/>
</dbReference>
<dbReference type="SUPFAM" id="SSF55729">
    <property type="entry name" value="Acyl-CoA N-acyltransferases (Nat)"/>
    <property type="match status" value="1"/>
</dbReference>
<keyword evidence="2" id="KW-0808">Transferase</keyword>
<keyword evidence="3" id="KW-1185">Reference proteome</keyword>
<dbReference type="Proteomes" id="UP000553963">
    <property type="component" value="Unassembled WGS sequence"/>
</dbReference>
<feature type="domain" description="N-acetyltransferase" evidence="1">
    <location>
        <begin position="6"/>
        <end position="169"/>
    </location>
</feature>
<dbReference type="InterPro" id="IPR016181">
    <property type="entry name" value="Acyl_CoA_acyltransferase"/>
</dbReference>
<dbReference type="EC" id="2.3.1.183" evidence="2"/>
<evidence type="ECO:0000259" key="1">
    <source>
        <dbReference type="PROSITE" id="PS51186"/>
    </source>
</evidence>
<name>A0A840ATY9_9HYPH</name>
<protein>
    <submittedName>
        <fullName evidence="2">Phosphinothricin acetyltransferase</fullName>
        <ecNumber evidence="2">2.3.1.183</ecNumber>
    </submittedName>
</protein>
<organism evidence="2 3">
    <name type="scientific">Kaistia hirudinis</name>
    <dbReference type="NCBI Taxonomy" id="1293440"/>
    <lineage>
        <taxon>Bacteria</taxon>
        <taxon>Pseudomonadati</taxon>
        <taxon>Pseudomonadota</taxon>
        <taxon>Alphaproteobacteria</taxon>
        <taxon>Hyphomicrobiales</taxon>
        <taxon>Kaistiaceae</taxon>
        <taxon>Kaistia</taxon>
    </lineage>
</organism>
<dbReference type="AlphaFoldDB" id="A0A840ATY9"/>
<dbReference type="GO" id="GO:0102971">
    <property type="term" value="F:phosphinothricin N-acetyltransferase activity"/>
    <property type="evidence" value="ECO:0007669"/>
    <property type="project" value="UniProtKB-EC"/>
</dbReference>